<comment type="similarity">
    <text evidence="8">Belongs to the major facilitator superfamily. YfcJ family.</text>
</comment>
<dbReference type="STRING" id="767434.Fraau_0511"/>
<evidence type="ECO:0000256" key="5">
    <source>
        <dbReference type="ARBA" id="ARBA00022692"/>
    </source>
</evidence>
<dbReference type="NCBIfam" id="NF009048">
    <property type="entry name" value="PRK12382.1"/>
    <property type="match status" value="1"/>
</dbReference>
<evidence type="ECO:0000313" key="10">
    <source>
        <dbReference type="EMBL" id="AFC84998.1"/>
    </source>
</evidence>
<dbReference type="NCBIfam" id="NF003477">
    <property type="entry name" value="PRK05122.1"/>
    <property type="match status" value="1"/>
</dbReference>
<dbReference type="EMBL" id="CP003350">
    <property type="protein sequence ID" value="AFC84998.1"/>
    <property type="molecule type" value="Genomic_DNA"/>
</dbReference>
<organism evidence="10 11">
    <name type="scientific">Frateuria aurantia (strain ATCC 33424 / DSM 6220 / KCTC 2777 / LMG 1558 / NBRC 3245 / NCIMB 13370)</name>
    <name type="common">Acetobacter aurantius</name>
    <dbReference type="NCBI Taxonomy" id="767434"/>
    <lineage>
        <taxon>Bacteria</taxon>
        <taxon>Pseudomonadati</taxon>
        <taxon>Pseudomonadota</taxon>
        <taxon>Gammaproteobacteria</taxon>
        <taxon>Lysobacterales</taxon>
        <taxon>Rhodanobacteraceae</taxon>
        <taxon>Frateuria</taxon>
    </lineage>
</organism>
<keyword evidence="5 8" id="KW-0812">Transmembrane</keyword>
<reference evidence="10" key="1">
    <citation type="submission" date="2012-02" db="EMBL/GenBank/DDBJ databases">
        <title>The complete genome of Frateuria aurantia DSM 6220.</title>
        <authorList>
            <consortium name="US DOE Joint Genome Institute (JGI-PGF)"/>
            <person name="Lucas S."/>
            <person name="Copeland A."/>
            <person name="Lapidus A."/>
            <person name="Glavina del Rio T."/>
            <person name="Dalin E."/>
            <person name="Tice H."/>
            <person name="Bruce D."/>
            <person name="Goodwin L."/>
            <person name="Pitluck S."/>
            <person name="Peters L."/>
            <person name="Ovchinnikova G."/>
            <person name="Teshima H."/>
            <person name="Kyrpides N."/>
            <person name="Mavromatis K."/>
            <person name="Ivanova N."/>
            <person name="Brettin T."/>
            <person name="Detter J.C."/>
            <person name="Han C."/>
            <person name="Larimer F."/>
            <person name="Land M."/>
            <person name="Hauser L."/>
            <person name="Markowitz V."/>
            <person name="Cheng J.-F."/>
            <person name="Hugenholtz P."/>
            <person name="Woyke T."/>
            <person name="Wu D."/>
            <person name="Brambilla E."/>
            <person name="Klenk H.-P."/>
            <person name="Eisen J.A."/>
        </authorList>
    </citation>
    <scope>NUCLEOTIDE SEQUENCE</scope>
    <source>
        <strain evidence="10">DSM 6220</strain>
    </source>
</reference>
<dbReference type="GO" id="GO:0005886">
    <property type="term" value="C:plasma membrane"/>
    <property type="evidence" value="ECO:0007669"/>
    <property type="project" value="UniProtKB-SubCell"/>
</dbReference>
<keyword evidence="11" id="KW-1185">Reference proteome</keyword>
<keyword evidence="6 8" id="KW-1133">Transmembrane helix</keyword>
<feature type="transmembrane region" description="Helical" evidence="8">
    <location>
        <begin position="257"/>
        <end position="276"/>
    </location>
</feature>
<dbReference type="InterPro" id="IPR011701">
    <property type="entry name" value="MFS"/>
</dbReference>
<name>H8L4S5_FRAAD</name>
<feature type="transmembrane region" description="Helical" evidence="8">
    <location>
        <begin position="21"/>
        <end position="45"/>
    </location>
</feature>
<keyword evidence="3 8" id="KW-1003">Cell membrane</keyword>
<comment type="caution">
    <text evidence="8">Lacks conserved residue(s) required for the propagation of feature annotation.</text>
</comment>
<dbReference type="InterPro" id="IPR037541">
    <property type="entry name" value="MFS_YfcJ"/>
</dbReference>
<accession>H8L4S5</accession>
<evidence type="ECO:0000259" key="9">
    <source>
        <dbReference type="PROSITE" id="PS50850"/>
    </source>
</evidence>
<proteinExistence type="inferred from homology"/>
<evidence type="ECO:0000256" key="8">
    <source>
        <dbReference type="HAMAP-Rule" id="MF_02091"/>
    </source>
</evidence>
<keyword evidence="4 8" id="KW-0997">Cell inner membrane</keyword>
<feature type="transmembrane region" description="Helical" evidence="8">
    <location>
        <begin position="155"/>
        <end position="177"/>
    </location>
</feature>
<dbReference type="InterPro" id="IPR050171">
    <property type="entry name" value="MFS_Transporters"/>
</dbReference>
<dbReference type="Pfam" id="PF07690">
    <property type="entry name" value="MFS_1"/>
    <property type="match status" value="2"/>
</dbReference>
<evidence type="ECO:0000313" key="11">
    <source>
        <dbReference type="Proteomes" id="UP000005234"/>
    </source>
</evidence>
<dbReference type="OrthoDB" id="322544at2"/>
<dbReference type="SUPFAM" id="SSF103473">
    <property type="entry name" value="MFS general substrate transporter"/>
    <property type="match status" value="1"/>
</dbReference>
<evidence type="ECO:0000256" key="2">
    <source>
        <dbReference type="ARBA" id="ARBA00022448"/>
    </source>
</evidence>
<dbReference type="KEGG" id="fau:Fraau_0511"/>
<evidence type="ECO:0000256" key="7">
    <source>
        <dbReference type="ARBA" id="ARBA00023136"/>
    </source>
</evidence>
<feature type="transmembrane region" description="Helical" evidence="8">
    <location>
        <begin position="183"/>
        <end position="204"/>
    </location>
</feature>
<dbReference type="Gene3D" id="1.20.1250.20">
    <property type="entry name" value="MFS general substrate transporter like domains"/>
    <property type="match status" value="1"/>
</dbReference>
<keyword evidence="2 8" id="KW-0813">Transport</keyword>
<dbReference type="InterPro" id="IPR020846">
    <property type="entry name" value="MFS_dom"/>
</dbReference>
<feature type="transmembrane region" description="Helical" evidence="8">
    <location>
        <begin position="225"/>
        <end position="251"/>
    </location>
</feature>
<protein>
    <recommendedName>
        <fullName evidence="8">Uncharacterized MFS-type transporter Fraau_0511</fullName>
    </recommendedName>
</protein>
<dbReference type="eggNOG" id="COG2814">
    <property type="taxonomic scope" value="Bacteria"/>
</dbReference>
<dbReference type="CDD" id="cd17489">
    <property type="entry name" value="MFS_YfcJ_like"/>
    <property type="match status" value="1"/>
</dbReference>
<feature type="transmembrane region" description="Helical" evidence="8">
    <location>
        <begin position="377"/>
        <end position="396"/>
    </location>
</feature>
<dbReference type="HOGENOM" id="CLU_001265_10_3_6"/>
<feature type="transmembrane region" description="Helical" evidence="8">
    <location>
        <begin position="57"/>
        <end position="73"/>
    </location>
</feature>
<dbReference type="RefSeq" id="WP_014402004.1">
    <property type="nucleotide sequence ID" value="NC_017033.1"/>
</dbReference>
<evidence type="ECO:0000256" key="1">
    <source>
        <dbReference type="ARBA" id="ARBA00004651"/>
    </source>
</evidence>
<keyword evidence="7 8" id="KW-0472">Membrane</keyword>
<comment type="subcellular location">
    <subcellularLocation>
        <location evidence="8">Cell inner membrane</location>
        <topology evidence="8">Multi-pass membrane protein</topology>
    </subcellularLocation>
    <subcellularLocation>
        <location evidence="1">Cell membrane</location>
        <topology evidence="1">Multi-pass membrane protein</topology>
    </subcellularLocation>
</comment>
<dbReference type="PANTHER" id="PTHR23517:SF1">
    <property type="match status" value="1"/>
</dbReference>
<dbReference type="PROSITE" id="PS50850">
    <property type="entry name" value="MFS"/>
    <property type="match status" value="1"/>
</dbReference>
<feature type="domain" description="Major facilitator superfamily (MFS) profile" evidence="9">
    <location>
        <begin position="182"/>
        <end position="407"/>
    </location>
</feature>
<sequence length="407" mass="42367">MNLKSVSRPAIAAPVEQGLERWLCLLSVTVFLAYLTVGLPLPVISLFVHQQLGLSDLWVGTAVGIQFLATVLTRRHAGSVADRQGPQQALRRGVTALLVSGLIYAVAAWLPAPAGLRYLVLITGRLLVGFGESLMMTGVLTWGVGLAGPRRSGKVMSWVGMAMYGSLAAGAPLGQALYGRTGFGAVSLGVILAPLLAGLLSLTVPPVQARGGSRTLGFMKVVGLIWRPGVTLALQGVGFASIGAFVSLYFHHEQWPHAGWALSAFGLAFVLARVFFGRLPDRLGGPEIARAFLLIEWCGLLMLGLAPGLPVALLGAGVTGFGCSLVFPALGVEVVGQVPAESRGTALGAYAAFQDIAYGVTGPLTGLLAMWLGYRSVFLAAAACAALGIGLAMHILHRDRARSAARG</sequence>
<evidence type="ECO:0000256" key="6">
    <source>
        <dbReference type="ARBA" id="ARBA00022989"/>
    </source>
</evidence>
<feature type="transmembrane region" description="Helical" evidence="8">
    <location>
        <begin position="94"/>
        <end position="112"/>
    </location>
</feature>
<dbReference type="InterPro" id="IPR036259">
    <property type="entry name" value="MFS_trans_sf"/>
</dbReference>
<dbReference type="Proteomes" id="UP000005234">
    <property type="component" value="Chromosome"/>
</dbReference>
<dbReference type="GO" id="GO:0022857">
    <property type="term" value="F:transmembrane transporter activity"/>
    <property type="evidence" value="ECO:0007669"/>
    <property type="project" value="UniProtKB-UniRule"/>
</dbReference>
<gene>
    <name evidence="10" type="ordered locus">Fraau_0511</name>
</gene>
<evidence type="ECO:0000256" key="3">
    <source>
        <dbReference type="ARBA" id="ARBA00022475"/>
    </source>
</evidence>
<dbReference type="AlphaFoldDB" id="H8L4S5"/>
<dbReference type="HAMAP" id="MF_02091">
    <property type="entry name" value="MFS_YfcJ"/>
    <property type="match status" value="1"/>
</dbReference>
<dbReference type="PANTHER" id="PTHR23517">
    <property type="entry name" value="RESISTANCE PROTEIN MDTM, PUTATIVE-RELATED-RELATED"/>
    <property type="match status" value="1"/>
</dbReference>
<feature type="transmembrane region" description="Helical" evidence="8">
    <location>
        <begin position="118"/>
        <end position="143"/>
    </location>
</feature>
<evidence type="ECO:0000256" key="4">
    <source>
        <dbReference type="ARBA" id="ARBA00022519"/>
    </source>
</evidence>